<dbReference type="AlphaFoldDB" id="A0A2T4C9W2"/>
<protein>
    <submittedName>
        <fullName evidence="2">Uncharacterized protein</fullName>
    </submittedName>
</protein>
<feature type="compositionally biased region" description="Basic and acidic residues" evidence="1">
    <location>
        <begin position="9"/>
        <end position="20"/>
    </location>
</feature>
<dbReference type="EMBL" id="KZ679129">
    <property type="protein sequence ID" value="PTB78324.1"/>
    <property type="molecule type" value="Genomic_DNA"/>
</dbReference>
<evidence type="ECO:0000256" key="1">
    <source>
        <dbReference type="SAM" id="MobiDB-lite"/>
    </source>
</evidence>
<sequence length="237" mass="25687">MAADDIEGDEKSHHTDEGVMHRKKELRGLPSSFSSNIGQRISPTRLPTPTSRTTTKDGRSVRSIVAWLESAATNADTSRDDLKSVHSVATISSAGSNSSLLSRHTIPGAEDVEEYSLTLLKYKKYYTEVPLGRCLDEQRRVDGAAADEVQGGNVNASTEVSRRPLQENDGFCGASVGGVCSDLHQQLSMDIGSGYAKTSALVDDKPSEVMPIAGTEDSCRNEEVQLFHRDPQEVMAF</sequence>
<feature type="region of interest" description="Disordered" evidence="1">
    <location>
        <begin position="1"/>
        <end position="58"/>
    </location>
</feature>
<dbReference type="OrthoDB" id="5238042at2759"/>
<name>A0A2T4C9W2_TRILO</name>
<accession>A0A2T4C9W2</accession>
<organism evidence="2 3">
    <name type="scientific">Trichoderma longibrachiatum ATCC 18648</name>
    <dbReference type="NCBI Taxonomy" id="983965"/>
    <lineage>
        <taxon>Eukaryota</taxon>
        <taxon>Fungi</taxon>
        <taxon>Dikarya</taxon>
        <taxon>Ascomycota</taxon>
        <taxon>Pezizomycotina</taxon>
        <taxon>Sordariomycetes</taxon>
        <taxon>Hypocreomycetidae</taxon>
        <taxon>Hypocreales</taxon>
        <taxon>Hypocreaceae</taxon>
        <taxon>Trichoderma</taxon>
    </lineage>
</organism>
<gene>
    <name evidence="2" type="ORF">M440DRAFT_1327825</name>
</gene>
<reference evidence="2 3" key="1">
    <citation type="submission" date="2016-07" db="EMBL/GenBank/DDBJ databases">
        <title>Multiple horizontal gene transfer events from other fungi enriched the ability of initially mycotrophic Trichoderma (Ascomycota) to feed on dead plant biomass.</title>
        <authorList>
            <consortium name="DOE Joint Genome Institute"/>
            <person name="Aerts A."/>
            <person name="Atanasova L."/>
            <person name="Chenthamara K."/>
            <person name="Zhang J."/>
            <person name="Grujic M."/>
            <person name="Henrissat B."/>
            <person name="Kuo A."/>
            <person name="Salamov A."/>
            <person name="Lipzen A."/>
            <person name="Labutti K."/>
            <person name="Barry K."/>
            <person name="Miao Y."/>
            <person name="Rahimi M.J."/>
            <person name="Shen Q."/>
            <person name="Grigoriev I.V."/>
            <person name="Kubicek C.P."/>
            <person name="Druzhinina I.S."/>
        </authorList>
    </citation>
    <scope>NUCLEOTIDE SEQUENCE [LARGE SCALE GENOMIC DNA]</scope>
    <source>
        <strain evidence="2 3">ATCC 18648</strain>
    </source>
</reference>
<evidence type="ECO:0000313" key="3">
    <source>
        <dbReference type="Proteomes" id="UP000240760"/>
    </source>
</evidence>
<dbReference type="Proteomes" id="UP000240760">
    <property type="component" value="Unassembled WGS sequence"/>
</dbReference>
<proteinExistence type="predicted"/>
<keyword evidence="3" id="KW-1185">Reference proteome</keyword>
<feature type="compositionally biased region" description="Low complexity" evidence="1">
    <location>
        <begin position="42"/>
        <end position="53"/>
    </location>
</feature>
<feature type="compositionally biased region" description="Polar residues" evidence="1">
    <location>
        <begin position="31"/>
        <end position="41"/>
    </location>
</feature>
<evidence type="ECO:0000313" key="2">
    <source>
        <dbReference type="EMBL" id="PTB78324.1"/>
    </source>
</evidence>